<dbReference type="InParanoid" id="G4TWY8"/>
<dbReference type="Pfam" id="PF00572">
    <property type="entry name" value="Ribosomal_L13"/>
    <property type="match status" value="1"/>
</dbReference>
<dbReference type="GO" id="GO:0006412">
    <property type="term" value="P:translation"/>
    <property type="evidence" value="ECO:0007669"/>
    <property type="project" value="InterPro"/>
</dbReference>
<feature type="region of interest" description="Disordered" evidence="5">
    <location>
        <begin position="153"/>
        <end position="178"/>
    </location>
</feature>
<dbReference type="PROSITE" id="PS00783">
    <property type="entry name" value="RIBOSOMAL_L13"/>
    <property type="match status" value="1"/>
</dbReference>
<dbReference type="EMBL" id="CAFZ01000530">
    <property type="protein sequence ID" value="CCA75831.1"/>
    <property type="molecule type" value="Genomic_DNA"/>
</dbReference>
<dbReference type="FunCoup" id="G4TWY8">
    <property type="interactions" value="254"/>
</dbReference>
<dbReference type="Proteomes" id="UP000007148">
    <property type="component" value="Unassembled WGS sequence"/>
</dbReference>
<dbReference type="OrthoDB" id="274622at2759"/>
<dbReference type="InterPro" id="IPR036899">
    <property type="entry name" value="Ribosomal_uL13_sf"/>
</dbReference>
<accession>G4TWY8</accession>
<dbReference type="GO" id="GO:0003729">
    <property type="term" value="F:mRNA binding"/>
    <property type="evidence" value="ECO:0007669"/>
    <property type="project" value="TreeGrafter"/>
</dbReference>
<evidence type="ECO:0000256" key="4">
    <source>
        <dbReference type="RuleBase" id="RU003877"/>
    </source>
</evidence>
<dbReference type="AlphaFoldDB" id="G4TWY8"/>
<evidence type="ECO:0000256" key="5">
    <source>
        <dbReference type="SAM" id="MobiDB-lite"/>
    </source>
</evidence>
<keyword evidence="3 4" id="KW-0687">Ribonucleoprotein</keyword>
<dbReference type="Gene3D" id="3.90.1180.10">
    <property type="entry name" value="Ribosomal protein L13"/>
    <property type="match status" value="1"/>
</dbReference>
<sequence length="178" mass="20015">MSQAIGNPRLAYTRLWHHTDASGRVLGKFAVRIANVLMGKHKPVWHPSLDNGDYVCVTNVRKLIVTGKKSEQKVYRHHTMYPGGLHERKYKDLMKDRPDQILRLAVSGMLPKNKLRERRLERLRIFEGDVVEGGLEGNIQTSWGGLLETREVTFTPRSPPTGSTSPSTTSKPASETTA</sequence>
<reference evidence="6 7" key="1">
    <citation type="journal article" date="2011" name="PLoS Pathog.">
        <title>Endophytic Life Strategies Decoded by Genome and Transcriptome Analyses of the Mutualistic Root Symbiont Piriformospora indica.</title>
        <authorList>
            <person name="Zuccaro A."/>
            <person name="Lahrmann U."/>
            <person name="Guldener U."/>
            <person name="Langen G."/>
            <person name="Pfiffi S."/>
            <person name="Biedenkopf D."/>
            <person name="Wong P."/>
            <person name="Samans B."/>
            <person name="Grimm C."/>
            <person name="Basiewicz M."/>
            <person name="Murat C."/>
            <person name="Martin F."/>
            <person name="Kogel K.H."/>
        </authorList>
    </citation>
    <scope>NUCLEOTIDE SEQUENCE [LARGE SCALE GENOMIC DNA]</scope>
    <source>
        <strain evidence="6 7">DSM 11827</strain>
    </source>
</reference>
<dbReference type="GO" id="GO:0017148">
    <property type="term" value="P:negative regulation of translation"/>
    <property type="evidence" value="ECO:0007669"/>
    <property type="project" value="TreeGrafter"/>
</dbReference>
<evidence type="ECO:0000256" key="3">
    <source>
        <dbReference type="ARBA" id="ARBA00023274"/>
    </source>
</evidence>
<dbReference type="GO" id="GO:0005762">
    <property type="term" value="C:mitochondrial large ribosomal subunit"/>
    <property type="evidence" value="ECO:0007669"/>
    <property type="project" value="TreeGrafter"/>
</dbReference>
<gene>
    <name evidence="6" type="ORF">PIIN_09819</name>
</gene>
<comment type="caution">
    <text evidence="6">The sequence shown here is derived from an EMBL/GenBank/DDBJ whole genome shotgun (WGS) entry which is preliminary data.</text>
</comment>
<keyword evidence="2 4" id="KW-0689">Ribosomal protein</keyword>
<dbReference type="InterPro" id="IPR005822">
    <property type="entry name" value="Ribosomal_uL13"/>
</dbReference>
<dbReference type="SUPFAM" id="SSF52161">
    <property type="entry name" value="Ribosomal protein L13"/>
    <property type="match status" value="1"/>
</dbReference>
<dbReference type="PANTHER" id="PTHR11545">
    <property type="entry name" value="RIBOSOMAL PROTEIN L13"/>
    <property type="match status" value="1"/>
</dbReference>
<dbReference type="NCBIfam" id="TIGR01066">
    <property type="entry name" value="rplM_bact"/>
    <property type="match status" value="1"/>
</dbReference>
<protein>
    <submittedName>
        <fullName evidence="6">Probable MRPL23-mitochondrial ribosomal protein, large subunit</fullName>
    </submittedName>
</protein>
<dbReference type="eggNOG" id="KOG3203">
    <property type="taxonomic scope" value="Eukaryota"/>
</dbReference>
<comment type="similarity">
    <text evidence="1 4">Belongs to the universal ribosomal protein uL13 family.</text>
</comment>
<dbReference type="HAMAP" id="MF_01366">
    <property type="entry name" value="Ribosomal_uL13"/>
    <property type="match status" value="1"/>
</dbReference>
<evidence type="ECO:0000313" key="6">
    <source>
        <dbReference type="EMBL" id="CCA75831.1"/>
    </source>
</evidence>
<keyword evidence="7" id="KW-1185">Reference proteome</keyword>
<evidence type="ECO:0000256" key="1">
    <source>
        <dbReference type="ARBA" id="ARBA00006227"/>
    </source>
</evidence>
<dbReference type="PANTHER" id="PTHR11545:SF2">
    <property type="entry name" value="LARGE RIBOSOMAL SUBUNIT PROTEIN UL13M"/>
    <property type="match status" value="1"/>
</dbReference>
<dbReference type="CDD" id="cd00392">
    <property type="entry name" value="Ribosomal_L13"/>
    <property type="match status" value="1"/>
</dbReference>
<organism evidence="6 7">
    <name type="scientific">Serendipita indica (strain DSM 11827)</name>
    <name type="common">Root endophyte fungus</name>
    <name type="synonym">Piriformospora indica</name>
    <dbReference type="NCBI Taxonomy" id="1109443"/>
    <lineage>
        <taxon>Eukaryota</taxon>
        <taxon>Fungi</taxon>
        <taxon>Dikarya</taxon>
        <taxon>Basidiomycota</taxon>
        <taxon>Agaricomycotina</taxon>
        <taxon>Agaricomycetes</taxon>
        <taxon>Sebacinales</taxon>
        <taxon>Serendipitaceae</taxon>
        <taxon>Serendipita</taxon>
    </lineage>
</organism>
<dbReference type="InterPro" id="IPR023563">
    <property type="entry name" value="Ribosomal_uL13_CS"/>
</dbReference>
<evidence type="ECO:0000313" key="7">
    <source>
        <dbReference type="Proteomes" id="UP000007148"/>
    </source>
</evidence>
<evidence type="ECO:0000256" key="2">
    <source>
        <dbReference type="ARBA" id="ARBA00022980"/>
    </source>
</evidence>
<proteinExistence type="inferred from homology"/>
<dbReference type="GO" id="GO:0003735">
    <property type="term" value="F:structural constituent of ribosome"/>
    <property type="evidence" value="ECO:0007669"/>
    <property type="project" value="InterPro"/>
</dbReference>
<dbReference type="OMA" id="HKPIYTP"/>
<dbReference type="InterPro" id="IPR005823">
    <property type="entry name" value="Ribosomal_uL13_bac-type"/>
</dbReference>
<dbReference type="STRING" id="1109443.G4TWY8"/>
<dbReference type="HOGENOM" id="CLU_082184_1_2_1"/>
<name>G4TWY8_SERID</name>